<evidence type="ECO:0000256" key="11">
    <source>
        <dbReference type="ARBA" id="ARBA00023146"/>
    </source>
</evidence>
<comment type="cofactor">
    <cofactor evidence="12">
        <name>Zn(2+)</name>
        <dbReference type="ChEBI" id="CHEBI:29105"/>
    </cofactor>
    <text evidence="12">Binds 1 zinc ion per subunit.</text>
</comment>
<dbReference type="NCBIfam" id="TIGR00435">
    <property type="entry name" value="cysS"/>
    <property type="match status" value="1"/>
</dbReference>
<evidence type="ECO:0000313" key="16">
    <source>
        <dbReference type="Proteomes" id="UP000321353"/>
    </source>
</evidence>
<feature type="domain" description="Cysteinyl-tRNA synthetase class Ia DALR" evidence="14">
    <location>
        <begin position="448"/>
        <end position="530"/>
    </location>
</feature>
<dbReference type="AlphaFoldDB" id="A0A5B9MBI3"/>
<feature type="binding site" evidence="12">
    <location>
        <position position="271"/>
    </location>
    <ligand>
        <name>Zn(2+)</name>
        <dbReference type="ChEBI" id="CHEBI:29105"/>
    </ligand>
</feature>
<dbReference type="GO" id="GO:0005524">
    <property type="term" value="F:ATP binding"/>
    <property type="evidence" value="ECO:0007669"/>
    <property type="project" value="UniProtKB-UniRule"/>
</dbReference>
<feature type="binding site" evidence="12">
    <location>
        <position position="92"/>
    </location>
    <ligand>
        <name>Zn(2+)</name>
        <dbReference type="ChEBI" id="CHEBI:29105"/>
    </ligand>
</feature>
<comment type="caution">
    <text evidence="12">Lacks conserved residue(s) required for the propagation of feature annotation.</text>
</comment>
<dbReference type="PANTHER" id="PTHR10890">
    <property type="entry name" value="CYSTEINYL-TRNA SYNTHETASE"/>
    <property type="match status" value="1"/>
</dbReference>
<evidence type="ECO:0000256" key="10">
    <source>
        <dbReference type="ARBA" id="ARBA00022917"/>
    </source>
</evidence>
<evidence type="ECO:0000313" key="15">
    <source>
        <dbReference type="EMBL" id="QEF96924.1"/>
    </source>
</evidence>
<dbReference type="Proteomes" id="UP000321353">
    <property type="component" value="Chromosome"/>
</dbReference>
<comment type="catalytic activity">
    <reaction evidence="12">
        <text>tRNA(Cys) + L-cysteine + ATP = L-cysteinyl-tRNA(Cys) + AMP + diphosphate</text>
        <dbReference type="Rhea" id="RHEA:17773"/>
        <dbReference type="Rhea" id="RHEA-COMP:9661"/>
        <dbReference type="Rhea" id="RHEA-COMP:9679"/>
        <dbReference type="ChEBI" id="CHEBI:30616"/>
        <dbReference type="ChEBI" id="CHEBI:33019"/>
        <dbReference type="ChEBI" id="CHEBI:35235"/>
        <dbReference type="ChEBI" id="CHEBI:78442"/>
        <dbReference type="ChEBI" id="CHEBI:78517"/>
        <dbReference type="ChEBI" id="CHEBI:456215"/>
        <dbReference type="EC" id="6.1.1.16"/>
    </reaction>
</comment>
<dbReference type="GO" id="GO:0004817">
    <property type="term" value="F:cysteine-tRNA ligase activity"/>
    <property type="evidence" value="ECO:0007669"/>
    <property type="project" value="UniProtKB-UniRule"/>
</dbReference>
<keyword evidence="6 12" id="KW-0479">Metal-binding</keyword>
<dbReference type="InterPro" id="IPR056411">
    <property type="entry name" value="CysS_C"/>
</dbReference>
<keyword evidence="16" id="KW-1185">Reference proteome</keyword>
<evidence type="ECO:0000256" key="4">
    <source>
        <dbReference type="ARBA" id="ARBA00022490"/>
    </source>
</evidence>
<evidence type="ECO:0000256" key="3">
    <source>
        <dbReference type="ARBA" id="ARBA00011245"/>
    </source>
</evidence>
<feature type="binding site" evidence="12">
    <location>
        <position position="300"/>
    </location>
    <ligand>
        <name>Zn(2+)</name>
        <dbReference type="ChEBI" id="CHEBI:29105"/>
    </ligand>
</feature>
<dbReference type="Pfam" id="PF09190">
    <property type="entry name" value="DALR_2"/>
    <property type="match status" value="1"/>
</dbReference>
<dbReference type="InterPro" id="IPR032678">
    <property type="entry name" value="tRNA-synt_1_cat_dom"/>
</dbReference>
<keyword evidence="5 12" id="KW-0436">Ligase</keyword>
<evidence type="ECO:0000256" key="2">
    <source>
        <dbReference type="ARBA" id="ARBA00005594"/>
    </source>
</evidence>
<comment type="similarity">
    <text evidence="2 12">Belongs to the class-I aminoacyl-tRNA synthetase family.</text>
</comment>
<dbReference type="SMART" id="SM00840">
    <property type="entry name" value="DALR_2"/>
    <property type="match status" value="1"/>
</dbReference>
<keyword evidence="9 12" id="KW-0067">ATP-binding</keyword>
<dbReference type="PANTHER" id="PTHR10890:SF3">
    <property type="entry name" value="CYSTEINE--TRNA LIGASE, CYTOPLASMIC"/>
    <property type="match status" value="1"/>
</dbReference>
<evidence type="ECO:0000256" key="6">
    <source>
        <dbReference type="ARBA" id="ARBA00022723"/>
    </source>
</evidence>
<keyword evidence="7 12" id="KW-0547">Nucleotide-binding</keyword>
<evidence type="ECO:0000256" key="7">
    <source>
        <dbReference type="ARBA" id="ARBA00022741"/>
    </source>
</evidence>
<dbReference type="EC" id="6.1.1.16" evidence="12"/>
<dbReference type="HAMAP" id="MF_00041">
    <property type="entry name" value="Cys_tRNA_synth"/>
    <property type="match status" value="1"/>
</dbReference>
<evidence type="ECO:0000256" key="1">
    <source>
        <dbReference type="ARBA" id="ARBA00004496"/>
    </source>
</evidence>
<accession>A0A5B9MBI3</accession>
<dbReference type="InterPro" id="IPR009080">
    <property type="entry name" value="tRNAsynth_Ia_anticodon-bd"/>
</dbReference>
<evidence type="ECO:0000256" key="9">
    <source>
        <dbReference type="ARBA" id="ARBA00022840"/>
    </source>
</evidence>
<dbReference type="GO" id="GO:0005829">
    <property type="term" value="C:cytosol"/>
    <property type="evidence" value="ECO:0007669"/>
    <property type="project" value="TreeGrafter"/>
</dbReference>
<protein>
    <recommendedName>
        <fullName evidence="12">Cysteine--tRNA ligase</fullName>
        <ecNumber evidence="12">6.1.1.16</ecNumber>
    </recommendedName>
    <alternativeName>
        <fullName evidence="12">Cysteinyl-tRNA synthetase</fullName>
        <shortName evidence="12">CysRS</shortName>
    </alternativeName>
</protein>
<gene>
    <name evidence="12 15" type="primary">cysS</name>
    <name evidence="15" type="ORF">Mal15_09540</name>
</gene>
<dbReference type="Gene3D" id="1.20.120.1910">
    <property type="entry name" value="Cysteine-tRNA ligase, C-terminal anti-codon recognition domain"/>
    <property type="match status" value="1"/>
</dbReference>
<keyword evidence="10 12" id="KW-0648">Protein biosynthesis</keyword>
<feature type="region of interest" description="Disordered" evidence="13">
    <location>
        <begin position="218"/>
        <end position="239"/>
    </location>
</feature>
<dbReference type="CDD" id="cd00672">
    <property type="entry name" value="CysRS_core"/>
    <property type="match status" value="1"/>
</dbReference>
<name>A0A5B9MBI3_9BACT</name>
<dbReference type="InterPro" id="IPR015803">
    <property type="entry name" value="Cys-tRNA-ligase"/>
</dbReference>
<dbReference type="GO" id="GO:0006423">
    <property type="term" value="P:cysteinyl-tRNA aminoacylation"/>
    <property type="evidence" value="ECO:0007669"/>
    <property type="project" value="UniProtKB-UniRule"/>
</dbReference>
<comment type="subcellular location">
    <subcellularLocation>
        <location evidence="1 12">Cytoplasm</location>
    </subcellularLocation>
</comment>
<comment type="subunit">
    <text evidence="3 12">Monomer.</text>
</comment>
<organism evidence="15 16">
    <name type="scientific">Stieleria maiorica</name>
    <dbReference type="NCBI Taxonomy" id="2795974"/>
    <lineage>
        <taxon>Bacteria</taxon>
        <taxon>Pseudomonadati</taxon>
        <taxon>Planctomycetota</taxon>
        <taxon>Planctomycetia</taxon>
        <taxon>Pirellulales</taxon>
        <taxon>Pirellulaceae</taxon>
        <taxon>Stieleria</taxon>
    </lineage>
</organism>
<reference evidence="15 16" key="1">
    <citation type="submission" date="2019-02" db="EMBL/GenBank/DDBJ databases">
        <title>Planctomycetal bacteria perform biofilm scaping via a novel small molecule.</title>
        <authorList>
            <person name="Jeske O."/>
            <person name="Boedeker C."/>
            <person name="Wiegand S."/>
            <person name="Breitling P."/>
            <person name="Kallscheuer N."/>
            <person name="Jogler M."/>
            <person name="Rohde M."/>
            <person name="Petersen J."/>
            <person name="Medema M.H."/>
            <person name="Surup F."/>
            <person name="Jogler C."/>
        </authorList>
    </citation>
    <scope>NUCLEOTIDE SEQUENCE [LARGE SCALE GENOMIC DNA]</scope>
    <source>
        <strain evidence="15 16">Mal15</strain>
    </source>
</reference>
<dbReference type="InterPro" id="IPR024909">
    <property type="entry name" value="Cys-tRNA/MSH_ligase"/>
</dbReference>
<feature type="region of interest" description="Disordered" evidence="13">
    <location>
        <begin position="327"/>
        <end position="351"/>
    </location>
</feature>
<dbReference type="PRINTS" id="PR00983">
    <property type="entry name" value="TRNASYNTHCYS"/>
</dbReference>
<dbReference type="InterPro" id="IPR014729">
    <property type="entry name" value="Rossmann-like_a/b/a_fold"/>
</dbReference>
<feature type="short sequence motif" description="'HIGH' region" evidence="12">
    <location>
        <begin position="94"/>
        <end position="104"/>
    </location>
</feature>
<dbReference type="InterPro" id="IPR015273">
    <property type="entry name" value="Cys-tRNA-synt_Ia_DALR"/>
</dbReference>
<keyword evidence="4 12" id="KW-0963">Cytoplasm</keyword>
<dbReference type="EMBL" id="CP036264">
    <property type="protein sequence ID" value="QEF96924.1"/>
    <property type="molecule type" value="Genomic_DNA"/>
</dbReference>
<keyword evidence="8 12" id="KW-0862">Zinc</keyword>
<evidence type="ECO:0000256" key="13">
    <source>
        <dbReference type="SAM" id="MobiDB-lite"/>
    </source>
</evidence>
<keyword evidence="11 12" id="KW-0030">Aminoacyl-tRNA synthetase</keyword>
<feature type="compositionally biased region" description="Basic and acidic residues" evidence="13">
    <location>
        <begin position="327"/>
        <end position="337"/>
    </location>
</feature>
<sequence length="579" mass="64175">MGRLILSVELFCPQCFASSASLLQVLGICSVNRARREPHASLQSASFPPSFHFVCRPIVTKPASQLRVYNTLTKTKEPFEPLSPPAVGIYLCGPTVYAESHIGHMVGPVIFDTVKRYLRYSGYQPTWVVNITDVDDKLINKSKERELPVSQIATEMTADYMANLRELGVNQIDFMPRATDHMPQIIGFIERLIEKGHAYEVDGDVFFDVVKDPNYGQLSNRSVDDQQGEGGEAAAKKRSSGDFALWKSAKPGEISWDSPWGRGRPGWHIECSAMSHEILGKTFDIHGGGLDLMFPHHENELAQSGCCHDAPMVKYWMHNGLMRSEGKGKLGGKGDREESAEEAAAGKISRSKGDGGLSALIRRHTGTRIRFFLLRTHYRSTILYSEAGLEEAGAALDGFYRLFERFEEITGISYYDDDGLKPAKTRSEGEFDPGKDALLEQVHSLREKFVAAMDDDFNTGAAISVLFDWLRLLNRYLNENTLAKGADTSSPEVVALIAAVRSMKELTNVLGLFGKPPVAGGGDEVAQELLDKTIHLLIDLRKEARERKDYATGDAIRNRLGELGVALLDKKEGTSWELT</sequence>
<evidence type="ECO:0000259" key="14">
    <source>
        <dbReference type="SMART" id="SM00840"/>
    </source>
</evidence>
<proteinExistence type="inferred from homology"/>
<dbReference type="GO" id="GO:0008270">
    <property type="term" value="F:zinc ion binding"/>
    <property type="evidence" value="ECO:0007669"/>
    <property type="project" value="UniProtKB-UniRule"/>
</dbReference>
<evidence type="ECO:0000256" key="5">
    <source>
        <dbReference type="ARBA" id="ARBA00022598"/>
    </source>
</evidence>
<dbReference type="Pfam" id="PF01406">
    <property type="entry name" value="tRNA-synt_1e"/>
    <property type="match status" value="1"/>
</dbReference>
<dbReference type="KEGG" id="smam:Mal15_09540"/>
<dbReference type="Pfam" id="PF23493">
    <property type="entry name" value="CysS_C"/>
    <property type="match status" value="1"/>
</dbReference>
<evidence type="ECO:0000256" key="8">
    <source>
        <dbReference type="ARBA" id="ARBA00022833"/>
    </source>
</evidence>
<dbReference type="SUPFAM" id="SSF52374">
    <property type="entry name" value="Nucleotidylyl transferase"/>
    <property type="match status" value="1"/>
</dbReference>
<dbReference type="Gene3D" id="3.40.50.620">
    <property type="entry name" value="HUPs"/>
    <property type="match status" value="1"/>
</dbReference>
<evidence type="ECO:0000256" key="12">
    <source>
        <dbReference type="HAMAP-Rule" id="MF_00041"/>
    </source>
</evidence>
<dbReference type="SUPFAM" id="SSF47323">
    <property type="entry name" value="Anticodon-binding domain of a subclass of class I aminoacyl-tRNA synthetases"/>
    <property type="match status" value="1"/>
</dbReference>
<feature type="binding site" evidence="12">
    <location>
        <position position="296"/>
    </location>
    <ligand>
        <name>Zn(2+)</name>
        <dbReference type="ChEBI" id="CHEBI:29105"/>
    </ligand>
</feature>